<dbReference type="InterPro" id="IPR041588">
    <property type="entry name" value="Integrase_H2C2"/>
</dbReference>
<accession>A0A9Q3JEK3</accession>
<dbReference type="Gene3D" id="3.30.420.10">
    <property type="entry name" value="Ribonuclease H-like superfamily/Ribonuclease H"/>
    <property type="match status" value="1"/>
</dbReference>
<evidence type="ECO:0000313" key="13">
    <source>
        <dbReference type="EMBL" id="MBW0560215.1"/>
    </source>
</evidence>
<protein>
    <recommendedName>
        <fullName evidence="12">Integrase catalytic domain-containing protein</fullName>
    </recommendedName>
</protein>
<dbReference type="SUPFAM" id="SSF54160">
    <property type="entry name" value="Chromo domain-like"/>
    <property type="match status" value="1"/>
</dbReference>
<dbReference type="Proteomes" id="UP000765509">
    <property type="component" value="Unassembled WGS sequence"/>
</dbReference>
<keyword evidence="9" id="KW-0808">Transferase</keyword>
<dbReference type="AlphaFoldDB" id="A0A9Q3JEK3"/>
<proteinExistence type="predicted"/>
<sequence>MGHMREYRTRERVASPAWWPKWEQELSEYINTCETFQKENRKHGKKYGLLQHIEVPKQPWETINMDWVTGLVPGGKENYNACLIIVDRFMKSMRCLPCHKEDIAMDTALLFWNNIISTSGVPKIIISNRDPKFTSEFWTSLYDMPATKLAFSTAYHPQTDGLSERMIQKMEDILRRFCAYGMEYKDYERYIHEWVTLVPAVQLAYDTRQHSTTEKTPAVVEKGWNPLLPVDGLKKNLPTIHPTAKDLHNILKRACDTASTCIAEAKEYHRQRWDKTHMEPDFKEGDQVLVSTLNFNNLKAPNKMRDSFVGPFTIIRLIGKNAVKVKLTEEFSRKHPVFIVSLVKTYFQTEERKFPSRRKNPTPPEILEVEDSPGTVSKIIRARKIILNGKDQRQYLVRFKNQTAVKNKWLAEDAIPDGNLHSRRFRASRRTEQYHQ</sequence>
<dbReference type="InterPro" id="IPR056924">
    <property type="entry name" value="SH3_Tf2-1"/>
</dbReference>
<dbReference type="InterPro" id="IPR016197">
    <property type="entry name" value="Chromo-like_dom_sf"/>
</dbReference>
<dbReference type="GO" id="GO:0046872">
    <property type="term" value="F:metal ion binding"/>
    <property type="evidence" value="ECO:0007669"/>
    <property type="project" value="UniProtKB-KW"/>
</dbReference>
<keyword evidence="7" id="KW-0229">DNA integration</keyword>
<keyword evidence="10" id="KW-0238">DNA-binding</keyword>
<keyword evidence="1" id="KW-0645">Protease</keyword>
<evidence type="ECO:0000256" key="8">
    <source>
        <dbReference type="ARBA" id="ARBA00022918"/>
    </source>
</evidence>
<evidence type="ECO:0000256" key="3">
    <source>
        <dbReference type="ARBA" id="ARBA00022750"/>
    </source>
</evidence>
<dbReference type="InterPro" id="IPR001584">
    <property type="entry name" value="Integrase_cat-core"/>
</dbReference>
<evidence type="ECO:0000256" key="2">
    <source>
        <dbReference type="ARBA" id="ARBA00022723"/>
    </source>
</evidence>
<keyword evidence="9" id="KW-0548">Nucleotidyltransferase</keyword>
<keyword evidence="4" id="KW-0378">Hydrolase</keyword>
<dbReference type="InterPro" id="IPR050951">
    <property type="entry name" value="Retrovirus_Pol_polyprotein"/>
</dbReference>
<dbReference type="GO" id="GO:0003723">
    <property type="term" value="F:RNA binding"/>
    <property type="evidence" value="ECO:0007669"/>
    <property type="project" value="UniProtKB-KW"/>
</dbReference>
<dbReference type="GO" id="GO:0015074">
    <property type="term" value="P:DNA integration"/>
    <property type="evidence" value="ECO:0007669"/>
    <property type="project" value="UniProtKB-KW"/>
</dbReference>
<keyword evidence="5" id="KW-0460">Magnesium</keyword>
<name>A0A9Q3JEK3_9BASI</name>
<dbReference type="InterPro" id="IPR036397">
    <property type="entry name" value="RNaseH_sf"/>
</dbReference>
<dbReference type="GO" id="GO:0006508">
    <property type="term" value="P:proteolysis"/>
    <property type="evidence" value="ECO:0007669"/>
    <property type="project" value="UniProtKB-KW"/>
</dbReference>
<comment type="caution">
    <text evidence="13">The sequence shown here is derived from an EMBL/GenBank/DDBJ whole genome shotgun (WGS) entry which is preliminary data.</text>
</comment>
<dbReference type="GO" id="GO:0006310">
    <property type="term" value="P:DNA recombination"/>
    <property type="evidence" value="ECO:0007669"/>
    <property type="project" value="UniProtKB-KW"/>
</dbReference>
<reference evidence="13" key="1">
    <citation type="submission" date="2021-03" db="EMBL/GenBank/DDBJ databases">
        <title>Draft genome sequence of rust myrtle Austropuccinia psidii MF-1, a brazilian biotype.</title>
        <authorList>
            <person name="Quecine M.C."/>
            <person name="Pachon D.M.R."/>
            <person name="Bonatelli M.L."/>
            <person name="Correr F.H."/>
            <person name="Franceschini L.M."/>
            <person name="Leite T.F."/>
            <person name="Margarido G.R.A."/>
            <person name="Almeida C.A."/>
            <person name="Ferrarezi J.A."/>
            <person name="Labate C.A."/>
        </authorList>
    </citation>
    <scope>NUCLEOTIDE SEQUENCE</scope>
    <source>
        <strain evidence="13">MF-1</strain>
    </source>
</reference>
<keyword evidence="2" id="KW-0479">Metal-binding</keyword>
<evidence type="ECO:0000256" key="1">
    <source>
        <dbReference type="ARBA" id="ARBA00022670"/>
    </source>
</evidence>
<dbReference type="GO" id="GO:0003964">
    <property type="term" value="F:RNA-directed DNA polymerase activity"/>
    <property type="evidence" value="ECO:0007669"/>
    <property type="project" value="UniProtKB-KW"/>
</dbReference>
<evidence type="ECO:0000256" key="4">
    <source>
        <dbReference type="ARBA" id="ARBA00022801"/>
    </source>
</evidence>
<keyword evidence="3" id="KW-0064">Aspartyl protease</keyword>
<dbReference type="PANTHER" id="PTHR37984">
    <property type="entry name" value="PROTEIN CBG26694"/>
    <property type="match status" value="1"/>
</dbReference>
<evidence type="ECO:0000256" key="10">
    <source>
        <dbReference type="ARBA" id="ARBA00023125"/>
    </source>
</evidence>
<keyword evidence="11" id="KW-0233">DNA recombination</keyword>
<evidence type="ECO:0000256" key="7">
    <source>
        <dbReference type="ARBA" id="ARBA00022908"/>
    </source>
</evidence>
<evidence type="ECO:0000259" key="12">
    <source>
        <dbReference type="PROSITE" id="PS50994"/>
    </source>
</evidence>
<dbReference type="GO" id="GO:0003677">
    <property type="term" value="F:DNA binding"/>
    <property type="evidence" value="ECO:0007669"/>
    <property type="project" value="UniProtKB-KW"/>
</dbReference>
<feature type="domain" description="Integrase catalytic" evidence="12">
    <location>
        <begin position="55"/>
        <end position="225"/>
    </location>
</feature>
<dbReference type="GO" id="GO:0003887">
    <property type="term" value="F:DNA-directed DNA polymerase activity"/>
    <property type="evidence" value="ECO:0007669"/>
    <property type="project" value="UniProtKB-KW"/>
</dbReference>
<evidence type="ECO:0000313" key="14">
    <source>
        <dbReference type="Proteomes" id="UP000765509"/>
    </source>
</evidence>
<dbReference type="PROSITE" id="PS50994">
    <property type="entry name" value="INTEGRASE"/>
    <property type="match status" value="1"/>
</dbReference>
<dbReference type="Pfam" id="PF24626">
    <property type="entry name" value="SH3_Tf2-1"/>
    <property type="match status" value="1"/>
</dbReference>
<organism evidence="13 14">
    <name type="scientific">Austropuccinia psidii MF-1</name>
    <dbReference type="NCBI Taxonomy" id="1389203"/>
    <lineage>
        <taxon>Eukaryota</taxon>
        <taxon>Fungi</taxon>
        <taxon>Dikarya</taxon>
        <taxon>Basidiomycota</taxon>
        <taxon>Pucciniomycotina</taxon>
        <taxon>Pucciniomycetes</taxon>
        <taxon>Pucciniales</taxon>
        <taxon>Sphaerophragmiaceae</taxon>
        <taxon>Austropuccinia</taxon>
    </lineage>
</organism>
<dbReference type="SUPFAM" id="SSF53098">
    <property type="entry name" value="Ribonuclease H-like"/>
    <property type="match status" value="1"/>
</dbReference>
<keyword evidence="8" id="KW-0695">RNA-directed DNA polymerase</keyword>
<gene>
    <name evidence="13" type="ORF">O181_099930</name>
</gene>
<dbReference type="GO" id="GO:0005634">
    <property type="term" value="C:nucleus"/>
    <property type="evidence" value="ECO:0007669"/>
    <property type="project" value="UniProtKB-ARBA"/>
</dbReference>
<evidence type="ECO:0000256" key="5">
    <source>
        <dbReference type="ARBA" id="ARBA00022842"/>
    </source>
</evidence>
<evidence type="ECO:0000256" key="11">
    <source>
        <dbReference type="ARBA" id="ARBA00023172"/>
    </source>
</evidence>
<dbReference type="PANTHER" id="PTHR37984:SF5">
    <property type="entry name" value="PROTEIN NYNRIN-LIKE"/>
    <property type="match status" value="1"/>
</dbReference>
<keyword evidence="14" id="KW-1185">Reference proteome</keyword>
<dbReference type="Pfam" id="PF17921">
    <property type="entry name" value="Integrase_H2C2"/>
    <property type="match status" value="1"/>
</dbReference>
<evidence type="ECO:0000256" key="6">
    <source>
        <dbReference type="ARBA" id="ARBA00022884"/>
    </source>
</evidence>
<keyword evidence="9" id="KW-0239">DNA-directed DNA polymerase</keyword>
<evidence type="ECO:0000256" key="9">
    <source>
        <dbReference type="ARBA" id="ARBA00022932"/>
    </source>
</evidence>
<dbReference type="EMBL" id="AVOT02069272">
    <property type="protein sequence ID" value="MBW0560215.1"/>
    <property type="molecule type" value="Genomic_DNA"/>
</dbReference>
<keyword evidence="6" id="KW-0694">RNA-binding</keyword>
<dbReference type="GO" id="GO:0004190">
    <property type="term" value="F:aspartic-type endopeptidase activity"/>
    <property type="evidence" value="ECO:0007669"/>
    <property type="project" value="UniProtKB-KW"/>
</dbReference>
<dbReference type="InterPro" id="IPR012337">
    <property type="entry name" value="RNaseH-like_sf"/>
</dbReference>